<dbReference type="SUPFAM" id="SSF57783">
    <property type="entry name" value="Zinc beta-ribbon"/>
    <property type="match status" value="1"/>
</dbReference>
<dbReference type="InterPro" id="IPR002694">
    <property type="entry name" value="Znf_CHC2"/>
</dbReference>
<dbReference type="GO" id="GO:0008270">
    <property type="term" value="F:zinc ion binding"/>
    <property type="evidence" value="ECO:0007669"/>
    <property type="project" value="InterPro"/>
</dbReference>
<accession>A0A2S7FD88</accession>
<dbReference type="GO" id="GO:0006260">
    <property type="term" value="P:DNA replication"/>
    <property type="evidence" value="ECO:0007669"/>
    <property type="project" value="InterPro"/>
</dbReference>
<feature type="domain" description="Zinc finger CHC2-type" evidence="1">
    <location>
        <begin position="224"/>
        <end position="319"/>
    </location>
</feature>
<evidence type="ECO:0000259" key="1">
    <source>
        <dbReference type="Pfam" id="PF01807"/>
    </source>
</evidence>
<reference evidence="2 3" key="1">
    <citation type="submission" date="2016-01" db="EMBL/GenBank/DDBJ databases">
        <title>Characterization of the Clostridium difficile lineages that are prevalent in Hong Kong and China.</title>
        <authorList>
            <person name="Kwok J.S.-L."/>
            <person name="Lam W.-Y."/>
            <person name="Ip M."/>
            <person name="Chan T.-F."/>
            <person name="Hawkey P.M."/>
            <person name="Tsui S.K.-W."/>
        </authorList>
    </citation>
    <scope>NUCLEOTIDE SEQUENCE [LARGE SCALE GENOMIC DNA]</scope>
    <source>
        <strain evidence="2 3">300064</strain>
    </source>
</reference>
<evidence type="ECO:0000313" key="3">
    <source>
        <dbReference type="Proteomes" id="UP000238081"/>
    </source>
</evidence>
<evidence type="ECO:0000313" key="2">
    <source>
        <dbReference type="EMBL" id="PPV16555.1"/>
    </source>
</evidence>
<comment type="caution">
    <text evidence="2">The sequence shown here is derived from an EMBL/GenBank/DDBJ whole genome shotgun (WGS) entry which is preliminary data.</text>
</comment>
<dbReference type="GO" id="GO:0003677">
    <property type="term" value="F:DNA binding"/>
    <property type="evidence" value="ECO:0007669"/>
    <property type="project" value="InterPro"/>
</dbReference>
<dbReference type="Pfam" id="PF01807">
    <property type="entry name" value="Zn_ribbon_DnaG"/>
    <property type="match status" value="1"/>
</dbReference>
<organism evidence="2 3">
    <name type="scientific">Clostridium butyricum</name>
    <dbReference type="NCBI Taxonomy" id="1492"/>
    <lineage>
        <taxon>Bacteria</taxon>
        <taxon>Bacillati</taxon>
        <taxon>Bacillota</taxon>
        <taxon>Clostridia</taxon>
        <taxon>Eubacteriales</taxon>
        <taxon>Clostridiaceae</taxon>
        <taxon>Clostridium</taxon>
    </lineage>
</organism>
<sequence length="327" mass="38061">MSANDKFRIKISKKAYKKKPDADDIKKITWHMKNSECKSINYKELAIILEQGHSVLLADFKEIGNIKEDNIQSISCIALDIDSKENKITMFEMISKINSALGFYPILSYCTFSDKEFTKFRLIYRLENAVDSETYRILYLALQWKFKKYLDPATKNTNRIWAGTNKSVLYNANDIPITFKNIIKLIKAYEASVKRKEVKAINIQKQKYEKLEFKNDMYIKPEHKEEVINLLINNIDLREFIQKHLGGRFKSVNEKITGVCVFHGGDNETALVIDKDRYTCFTHCGCGNIITAARKIYNIENFSEVAFKLMDEHGLSIPDSYIRRNNR</sequence>
<dbReference type="EMBL" id="LRDH01000077">
    <property type="protein sequence ID" value="PPV16555.1"/>
    <property type="molecule type" value="Genomic_DNA"/>
</dbReference>
<protein>
    <recommendedName>
        <fullName evidence="1">Zinc finger CHC2-type domain-containing protein</fullName>
    </recommendedName>
</protein>
<name>A0A2S7FD88_CLOBU</name>
<gene>
    <name evidence="2" type="ORF">AWN73_09810</name>
</gene>
<dbReference type="AlphaFoldDB" id="A0A2S7FD88"/>
<dbReference type="GO" id="GO:0003899">
    <property type="term" value="F:DNA-directed RNA polymerase activity"/>
    <property type="evidence" value="ECO:0007669"/>
    <property type="project" value="InterPro"/>
</dbReference>
<dbReference type="Proteomes" id="UP000238081">
    <property type="component" value="Unassembled WGS sequence"/>
</dbReference>
<dbReference type="Gene3D" id="3.90.580.10">
    <property type="entry name" value="Zinc finger, CHC2-type domain"/>
    <property type="match status" value="1"/>
</dbReference>
<dbReference type="InterPro" id="IPR036977">
    <property type="entry name" value="DNA_primase_Znf_CHC2"/>
</dbReference>
<dbReference type="RefSeq" id="WP_043662912.1">
    <property type="nucleotide sequence ID" value="NZ_JSEG01000005.1"/>
</dbReference>
<proteinExistence type="predicted"/>